<dbReference type="EMBL" id="BJLR01000019">
    <property type="protein sequence ID" value="GEA88318.1"/>
    <property type="molecule type" value="Genomic_DNA"/>
</dbReference>
<accession>A0A4Y3KZU5</accession>
<feature type="region of interest" description="Disordered" evidence="1">
    <location>
        <begin position="76"/>
        <end position="97"/>
    </location>
</feature>
<name>A0A4Y3KZU5_9CELL</name>
<evidence type="ECO:0000256" key="1">
    <source>
        <dbReference type="SAM" id="MobiDB-lite"/>
    </source>
</evidence>
<evidence type="ECO:0000313" key="3">
    <source>
        <dbReference type="Proteomes" id="UP000317046"/>
    </source>
</evidence>
<sequence length="97" mass="9581">MHHDDGPVRRELDVDLDRVGALAGGGEHGLDGVLPVVHGVAAVRDGERTVGSGHGSSCADGAGHGPLPIVAHVPAGRRAASADHLAGTHGRPGAAGR</sequence>
<comment type="caution">
    <text evidence="2">The sequence shown here is derived from an EMBL/GenBank/DDBJ whole genome shotgun (WGS) entry which is preliminary data.</text>
</comment>
<evidence type="ECO:0000313" key="2">
    <source>
        <dbReference type="EMBL" id="GEA88318.1"/>
    </source>
</evidence>
<reference evidence="2" key="1">
    <citation type="submission" date="2019-06" db="EMBL/GenBank/DDBJ databases">
        <title>Whole genome shotgun sequence of Cellulomonas cellasea NBRC 3753.</title>
        <authorList>
            <person name="Hosoyama A."/>
            <person name="Uohara A."/>
            <person name="Ohji S."/>
            <person name="Ichikawa N."/>
        </authorList>
    </citation>
    <scope>NUCLEOTIDE SEQUENCE [LARGE SCALE GENOMIC DNA]</scope>
    <source>
        <strain evidence="2">NBRC 3753</strain>
    </source>
</reference>
<gene>
    <name evidence="2" type="ORF">CCE01nite_22670</name>
</gene>
<dbReference type="AlphaFoldDB" id="A0A4Y3KZU5"/>
<protein>
    <submittedName>
        <fullName evidence="2">Uncharacterized protein</fullName>
    </submittedName>
</protein>
<proteinExistence type="predicted"/>
<keyword evidence="3" id="KW-1185">Reference proteome</keyword>
<organism evidence="2 3">
    <name type="scientific">Cellulomonas cellasea</name>
    <dbReference type="NCBI Taxonomy" id="43670"/>
    <lineage>
        <taxon>Bacteria</taxon>
        <taxon>Bacillati</taxon>
        <taxon>Actinomycetota</taxon>
        <taxon>Actinomycetes</taxon>
        <taxon>Micrococcales</taxon>
        <taxon>Cellulomonadaceae</taxon>
        <taxon>Cellulomonas</taxon>
    </lineage>
</organism>
<dbReference type="Proteomes" id="UP000317046">
    <property type="component" value="Unassembled WGS sequence"/>
</dbReference>